<feature type="chain" id="PRO_5025499031" evidence="2">
    <location>
        <begin position="24"/>
        <end position="545"/>
    </location>
</feature>
<evidence type="ECO:0000256" key="1">
    <source>
        <dbReference type="SAM" id="MobiDB-lite"/>
    </source>
</evidence>
<dbReference type="Proteomes" id="UP000799766">
    <property type="component" value="Unassembled WGS sequence"/>
</dbReference>
<reference evidence="3" key="1">
    <citation type="journal article" date="2020" name="Stud. Mycol.">
        <title>101 Dothideomycetes genomes: a test case for predicting lifestyles and emergence of pathogens.</title>
        <authorList>
            <person name="Haridas S."/>
            <person name="Albert R."/>
            <person name="Binder M."/>
            <person name="Bloem J."/>
            <person name="Labutti K."/>
            <person name="Salamov A."/>
            <person name="Andreopoulos B."/>
            <person name="Baker S."/>
            <person name="Barry K."/>
            <person name="Bills G."/>
            <person name="Bluhm B."/>
            <person name="Cannon C."/>
            <person name="Castanera R."/>
            <person name="Culley D."/>
            <person name="Daum C."/>
            <person name="Ezra D."/>
            <person name="Gonzalez J."/>
            <person name="Henrissat B."/>
            <person name="Kuo A."/>
            <person name="Liang C."/>
            <person name="Lipzen A."/>
            <person name="Lutzoni F."/>
            <person name="Magnuson J."/>
            <person name="Mondo S."/>
            <person name="Nolan M."/>
            <person name="Ohm R."/>
            <person name="Pangilinan J."/>
            <person name="Park H.-J."/>
            <person name="Ramirez L."/>
            <person name="Alfaro M."/>
            <person name="Sun H."/>
            <person name="Tritt A."/>
            <person name="Yoshinaga Y."/>
            <person name="Zwiers L.-H."/>
            <person name="Turgeon B."/>
            <person name="Goodwin S."/>
            <person name="Spatafora J."/>
            <person name="Crous P."/>
            <person name="Grigoriev I."/>
        </authorList>
    </citation>
    <scope>NUCLEOTIDE SEQUENCE</scope>
    <source>
        <strain evidence="3">ATCC 16933</strain>
    </source>
</reference>
<accession>A0A6A6NZA4</accession>
<evidence type="ECO:0000313" key="3">
    <source>
        <dbReference type="EMBL" id="KAF2456928.1"/>
    </source>
</evidence>
<gene>
    <name evidence="3" type="ORF">BDY21DRAFT_364467</name>
</gene>
<keyword evidence="4" id="KW-1185">Reference proteome</keyword>
<feature type="region of interest" description="Disordered" evidence="1">
    <location>
        <begin position="524"/>
        <end position="545"/>
    </location>
</feature>
<protein>
    <submittedName>
        <fullName evidence="3">Uncharacterized protein</fullName>
    </submittedName>
</protein>
<evidence type="ECO:0000313" key="4">
    <source>
        <dbReference type="Proteomes" id="UP000799766"/>
    </source>
</evidence>
<sequence length="545" mass="57564">MRGLHLIPALGLFLSGLILSCHGAESATLAAASNENGDNDNKYGGECPLDGPVFGIELTLDSLASSVVLPNGTRTGLATVEGDDDYRALMRDWLAIAEGFEKEKKVPYELINSYDSILASTSPAYKSYLTAVTAPPPPPDAPIPVSPPTPPYPDPLSLDAWTATLTRALVNLTTLTLTNLTTHYPSLVPRPPAVEAPSYFDRLYGHLPVASDDPHARTPFYLSSTAAFPPLAHNFFALFALPTWLFTPAPPSPHVPYYSTPHDEHPHSPTPWQHPLIARVLTAAGRAGWRLHPARAPARSAETLRDVARAHAVPAGAAAVAAARANVLRGGLKKLGARVLVVEMDEGGLGLYAARVLPASAKPGTAARPGGGDDPLLAAVEGVAGVGAPFALDTARGGAALKATEKPAKPRFWLRASDAINAFVDAVEAADRSVSAPSGGGLVGGTAAAPQDDAPWRVVFKGDTLGRGTRDTLENALQKRMGVNGARSKDWIARAPKAGFVGSVGAGVVGRRWVEEECAVREAVEEEREGVRREERENTREKDEL</sequence>
<dbReference type="PROSITE" id="PS51257">
    <property type="entry name" value="PROKAR_LIPOPROTEIN"/>
    <property type="match status" value="1"/>
</dbReference>
<feature type="signal peptide" evidence="2">
    <location>
        <begin position="1"/>
        <end position="23"/>
    </location>
</feature>
<organism evidence="3 4">
    <name type="scientific">Lineolata rhizophorae</name>
    <dbReference type="NCBI Taxonomy" id="578093"/>
    <lineage>
        <taxon>Eukaryota</taxon>
        <taxon>Fungi</taxon>
        <taxon>Dikarya</taxon>
        <taxon>Ascomycota</taxon>
        <taxon>Pezizomycotina</taxon>
        <taxon>Dothideomycetes</taxon>
        <taxon>Dothideomycetes incertae sedis</taxon>
        <taxon>Lineolatales</taxon>
        <taxon>Lineolataceae</taxon>
        <taxon>Lineolata</taxon>
    </lineage>
</organism>
<proteinExistence type="predicted"/>
<name>A0A6A6NZA4_9PEZI</name>
<keyword evidence="2" id="KW-0732">Signal</keyword>
<dbReference type="AlphaFoldDB" id="A0A6A6NZA4"/>
<dbReference type="EMBL" id="MU001682">
    <property type="protein sequence ID" value="KAF2456928.1"/>
    <property type="molecule type" value="Genomic_DNA"/>
</dbReference>
<evidence type="ECO:0000256" key="2">
    <source>
        <dbReference type="SAM" id="SignalP"/>
    </source>
</evidence>